<feature type="compositionally biased region" description="Acidic residues" evidence="5">
    <location>
        <begin position="896"/>
        <end position="912"/>
    </location>
</feature>
<dbReference type="EMBL" id="GG685288">
    <property type="protein sequence ID" value="EER00110.1"/>
    <property type="molecule type" value="Genomic_DNA"/>
</dbReference>
<evidence type="ECO:0000256" key="5">
    <source>
        <dbReference type="SAM" id="MobiDB-lite"/>
    </source>
</evidence>
<dbReference type="InterPro" id="IPR027417">
    <property type="entry name" value="P-loop_NTPase"/>
</dbReference>
<dbReference type="GeneID" id="9049805"/>
<dbReference type="RefSeq" id="XP_002767392.1">
    <property type="nucleotide sequence ID" value="XM_002767346.1"/>
</dbReference>
<dbReference type="InterPro" id="IPR000850">
    <property type="entry name" value="Adenylat/UMP-CMP_kin"/>
</dbReference>
<gene>
    <name evidence="6" type="ORF">Pmar_PMAR024590</name>
</gene>
<dbReference type="Gene3D" id="3.40.50.300">
    <property type="entry name" value="P-loop containing nucleotide triphosphate hydrolases"/>
    <property type="match status" value="1"/>
</dbReference>
<feature type="compositionally biased region" description="Acidic residues" evidence="5">
    <location>
        <begin position="1177"/>
        <end position="1195"/>
    </location>
</feature>
<dbReference type="SUPFAM" id="SSF52540">
    <property type="entry name" value="P-loop containing nucleoside triphosphate hydrolases"/>
    <property type="match status" value="1"/>
</dbReference>
<protein>
    <recommendedName>
        <fullName evidence="8">Adenylate kinase</fullName>
    </recommendedName>
</protein>
<accession>C5LTE2</accession>
<feature type="coiled-coil region" evidence="4">
    <location>
        <begin position="1267"/>
        <end position="1294"/>
    </location>
</feature>
<keyword evidence="1" id="KW-0808">Transferase</keyword>
<evidence type="ECO:0000256" key="4">
    <source>
        <dbReference type="SAM" id="Coils"/>
    </source>
</evidence>
<organism evidence="7">
    <name type="scientific">Perkinsus marinus (strain ATCC 50983 / TXsc)</name>
    <dbReference type="NCBI Taxonomy" id="423536"/>
    <lineage>
        <taxon>Eukaryota</taxon>
        <taxon>Sar</taxon>
        <taxon>Alveolata</taxon>
        <taxon>Perkinsozoa</taxon>
        <taxon>Perkinsea</taxon>
        <taxon>Perkinsida</taxon>
        <taxon>Perkinsidae</taxon>
        <taxon>Perkinsus</taxon>
    </lineage>
</organism>
<dbReference type="PANTHER" id="PTHR23359">
    <property type="entry name" value="NUCLEOTIDE KINASE"/>
    <property type="match status" value="1"/>
</dbReference>
<feature type="region of interest" description="Disordered" evidence="5">
    <location>
        <begin position="805"/>
        <end position="835"/>
    </location>
</feature>
<dbReference type="GO" id="GO:0006139">
    <property type="term" value="P:nucleobase-containing compound metabolic process"/>
    <property type="evidence" value="ECO:0007669"/>
    <property type="project" value="InterPro"/>
</dbReference>
<dbReference type="GO" id="GO:0005524">
    <property type="term" value="F:ATP binding"/>
    <property type="evidence" value="ECO:0007669"/>
    <property type="project" value="InterPro"/>
</dbReference>
<feature type="region of interest" description="Disordered" evidence="5">
    <location>
        <begin position="1298"/>
        <end position="1323"/>
    </location>
</feature>
<reference evidence="6 7" key="1">
    <citation type="submission" date="2008-07" db="EMBL/GenBank/DDBJ databases">
        <authorList>
            <person name="El-Sayed N."/>
            <person name="Caler E."/>
            <person name="Inman J."/>
            <person name="Amedeo P."/>
            <person name="Hass B."/>
            <person name="Wortman J."/>
        </authorList>
    </citation>
    <scope>NUCLEOTIDE SEQUENCE [LARGE SCALE GENOMIC DNA]</scope>
    <source>
        <strain evidence="7">ATCC 50983 / TXsc</strain>
    </source>
</reference>
<feature type="compositionally biased region" description="Basic and acidic residues" evidence="5">
    <location>
        <begin position="1147"/>
        <end position="1176"/>
    </location>
</feature>
<keyword evidence="2" id="KW-0547">Nucleotide-binding</keyword>
<dbReference type="OrthoDB" id="439792at2759"/>
<evidence type="ECO:0008006" key="8">
    <source>
        <dbReference type="Google" id="ProtNLM"/>
    </source>
</evidence>
<evidence type="ECO:0000313" key="6">
    <source>
        <dbReference type="EMBL" id="EER00110.1"/>
    </source>
</evidence>
<feature type="compositionally biased region" description="Acidic residues" evidence="5">
    <location>
        <begin position="1300"/>
        <end position="1320"/>
    </location>
</feature>
<feature type="region of interest" description="Disordered" evidence="5">
    <location>
        <begin position="1147"/>
        <end position="1195"/>
    </location>
</feature>
<keyword evidence="7" id="KW-1185">Reference proteome</keyword>
<dbReference type="GO" id="GO:0019205">
    <property type="term" value="F:nucleobase-containing compound kinase activity"/>
    <property type="evidence" value="ECO:0007669"/>
    <property type="project" value="InterPro"/>
</dbReference>
<proteinExistence type="predicted"/>
<evidence type="ECO:0000256" key="1">
    <source>
        <dbReference type="ARBA" id="ARBA00022679"/>
    </source>
</evidence>
<dbReference type="OMA" id="MCATRER"/>
<dbReference type="InParanoid" id="C5LTE2"/>
<keyword evidence="3" id="KW-0418">Kinase</keyword>
<feature type="compositionally biased region" description="Acidic residues" evidence="5">
    <location>
        <begin position="816"/>
        <end position="827"/>
    </location>
</feature>
<sequence>MDRTVMTIWSSTAHAGVPSSITPSSFHHLQLLVVHALLGGALTDTEGHGSDRRSRLCGRIANTETDIVTDGDDNTPIDYLTFKQWIVGVADTYTPSGHVPADLLNVISSRIISTGRPASTLMEQPPLVTDPLEVDPLFLTEGSFDLVCPAELLSIVYKAAVEMRRRVMEVENPDRHRPLIGFGEVHRGHTKEESSAVQRSDHLEVDPPFPPPKVPCPPDQIDVVSAVTLTSLGREVGGNEVISQSVGEPDALFEDGCALSMVERSLLGGDERPLQGAVRSRPVFIMITSRGSPRTSIVERVCRLLADGSEHRGRLQLVSPKYVLDVALATPTDFRTPLQRWAIEELHRGASLGMKVVLDMMLEMVCRSTRCQQVGLVMELPEPVNTQQAEVMARWLLEADELSKEEMMDIDAVFCPPTQSSPIERGTPVPNPLKDLWPALQRFSIDSCATSLYVDRGSGVEVSTWDVDRLKAMMVAIRERIRRAEENPEDEDLQVPVEVSERVMKVMESGGWEEVPSEGPTGMEDYPDILEALTGEYLLYGAKGDVFTCLDLHRKGEWIGEGDGGEAEEEYTNLRGVINRLVTQSEGLLADIQGPQQTTDFSLEEATLINGDGHDEWDLAEQIRYLTTARTGGPLEMPLPLDGEGGEPKDLLRMGYSDGDTHRLSRVWSPFRQHCPVAFVDEGVILPGSVDYAVSWAETVFMCATRERRRDFMRNPRRYASVEKPSFGAAAHKLGIAVVGCRRAGKSSLAASLVRKFDGDIKAIEVTHDEGWIEEAAAQMGVLENIKLLEEWRLSVEEVQRRNAEKAAQAEQEEKANEEEEGVEEEEMPRMPEGIRTTPDCHYLLVGPTVDDVEKWKERCGMAIGMVLLMDGEDDDDEVIEVIRERMEEVVKEEVEAGGEEDVEDEEGGDDVEEQQRLEVQAELSAAREFGDSLGPTTVRLSITKRVEDLIKEVVHTIDPFLEYRVDDDLACEGVPDLWLPMEGEEEEEGVVERSQPISSYIRHSPLCGPYCPVTIIDDNWLYPGQIRIPEEVPEEMDASAQWLSLNGRILGFANAQCKEKFGEEVGGYMSRLERRWSDRQLGMMPPPSRVMIMGAQGTGVEEMCRQVGEGGVDVVRLHERYAEVLLRMVEERRRALEEERRLRREEERKLRMEEERAMAEENGGKGVDGEEGHPLDDEEQEKEEEEEEEIPPATEEEMQHIRQEAFLEVLSPTLGACVIDGCWPVIEDEEGEKLESLMRACRRMPEVAVVLTATASEAVETCLDLMEIDREAAAELERRREERRARMEERERLLALPEPPEEGIPEVEEEEIEDPEEAPSEVAKREFLEARERTVLAITTTVEWMKALGVCVIEIECGPLALRQVRHAFRDHLFAEDRRNLIFKSVCISVDRADAEAWLRCGRVGLSEAFGRADVYDIDVEGREAVMVDDRIIYMTNSRICVVGPPLSGATSVARQIAQVTGAVYLSPSEILGCIDLNHSCLGRKHLLDDLTKGCTSPEALARALSIRLERADCREQGWVIDGYPMEVSELPYLARTYTVEPQLVLVLEMNRREFDRRKEEVLASPELIVNEDILESHWRMWNSGPSIDLPTYMLARFLGSARIMTVDARRATGALAWLAMRRCQDMVKSVYYYKRQQQQGLPSPLPMGVHRSIVERMMEEQEGELAQCRMCPVTYSRGAMVIGEIPVEYQGGLYWIGGLKASEVASNLAEFIRSPQDFVGDKISAFARSSGPPRLVMETTLPKEFKGYCVVALACSGKVVKECAYDRVIYNGRRYCLSDRPSLVAFRVSPTMYITKAAANAEEAIDESIAPTDQHPHFGTGKPIEIEETVKYLKASVSQQITAGMKELGERRPLIPGSSGAKE</sequence>
<evidence type="ECO:0000313" key="7">
    <source>
        <dbReference type="Proteomes" id="UP000007800"/>
    </source>
</evidence>
<evidence type="ECO:0000256" key="3">
    <source>
        <dbReference type="ARBA" id="ARBA00022777"/>
    </source>
</evidence>
<name>C5LTE2_PERM5</name>
<keyword evidence="4" id="KW-0175">Coiled coil</keyword>
<dbReference type="Proteomes" id="UP000007800">
    <property type="component" value="Unassembled WGS sequence"/>
</dbReference>
<evidence type="ECO:0000256" key="2">
    <source>
        <dbReference type="ARBA" id="ARBA00022741"/>
    </source>
</evidence>
<feature type="region of interest" description="Disordered" evidence="5">
    <location>
        <begin position="893"/>
        <end position="912"/>
    </location>
</feature>